<dbReference type="Gene3D" id="3.30.70.20">
    <property type="match status" value="1"/>
</dbReference>
<dbReference type="Proteomes" id="UP000006365">
    <property type="component" value="Chromosome"/>
</dbReference>
<dbReference type="SUPFAM" id="SSF54862">
    <property type="entry name" value="4Fe-4S ferredoxins"/>
    <property type="match status" value="1"/>
</dbReference>
<dbReference type="Pfam" id="PF13237">
    <property type="entry name" value="Fer4_10"/>
    <property type="match status" value="1"/>
</dbReference>
<sequence length="247" mass="26939">MKILRKIIKIDEELCNGCGQCVPDCAEGSLQIIDGKARLVADKLCDGLGACLGSCPTGALQIIEREADEFDEEAVHQFLASKGQEEAKPAIPHGSGCPSARLQTHAPVSPCQMANVPTSQAGSALSHWPVQIRLIPPTAPFLENCDLLVAADCTAVAYAGLQQDFLAGRVVMMGCPKFDDQQLYVDRFTEIFRTRKLNSLTILIMEVPCCHAMLHIIKRAWDTAKPNFPVRHVVVSTRGELKGETTW</sequence>
<dbReference type="RefSeq" id="WP_015723838.1">
    <property type="nucleotide sequence ID" value="NC_014972.1"/>
</dbReference>
<dbReference type="PANTHER" id="PTHR42895:SF1">
    <property type="entry name" value="IRON-SULFUR CLUSTER PROTEIN"/>
    <property type="match status" value="1"/>
</dbReference>
<dbReference type="KEGG" id="dpr:Despr_1123"/>
<gene>
    <name evidence="2" type="ordered locus">Despr_1123</name>
</gene>
<organism evidence="2 3">
    <name type="scientific">Desulfobulbus propionicus (strain ATCC 33891 / DSM 2032 / VKM B-1956 / 1pr3)</name>
    <dbReference type="NCBI Taxonomy" id="577650"/>
    <lineage>
        <taxon>Bacteria</taxon>
        <taxon>Pseudomonadati</taxon>
        <taxon>Thermodesulfobacteriota</taxon>
        <taxon>Desulfobulbia</taxon>
        <taxon>Desulfobulbales</taxon>
        <taxon>Desulfobulbaceae</taxon>
        <taxon>Desulfobulbus</taxon>
    </lineage>
</organism>
<proteinExistence type="predicted"/>
<dbReference type="InterPro" id="IPR017896">
    <property type="entry name" value="4Fe4S_Fe-S-bd"/>
</dbReference>
<protein>
    <recommendedName>
        <fullName evidence="1">4Fe-4S ferredoxin-type domain-containing protein</fullName>
    </recommendedName>
</protein>
<dbReference type="AlphaFoldDB" id="A0A7U3YKY6"/>
<dbReference type="EMBL" id="CP002364">
    <property type="protein sequence ID" value="ADW17295.1"/>
    <property type="molecule type" value="Genomic_DNA"/>
</dbReference>
<name>A0A7U3YKY6_DESPD</name>
<feature type="domain" description="4Fe-4S ferredoxin-type" evidence="1">
    <location>
        <begin position="6"/>
        <end position="35"/>
    </location>
</feature>
<evidence type="ECO:0000313" key="3">
    <source>
        <dbReference type="Proteomes" id="UP000006365"/>
    </source>
</evidence>
<dbReference type="PANTHER" id="PTHR42895">
    <property type="entry name" value="IRON-SULFUR CLUSTER-BINDING PROTEIN-RELATED"/>
    <property type="match status" value="1"/>
</dbReference>
<evidence type="ECO:0000313" key="2">
    <source>
        <dbReference type="EMBL" id="ADW17295.1"/>
    </source>
</evidence>
<dbReference type="PROSITE" id="PS51379">
    <property type="entry name" value="4FE4S_FER_2"/>
    <property type="match status" value="2"/>
</dbReference>
<dbReference type="InterPro" id="IPR052911">
    <property type="entry name" value="Corrinoid_activation_enz"/>
</dbReference>
<evidence type="ECO:0000259" key="1">
    <source>
        <dbReference type="PROSITE" id="PS51379"/>
    </source>
</evidence>
<feature type="domain" description="4Fe-4S ferredoxin-type" evidence="1">
    <location>
        <begin position="36"/>
        <end position="65"/>
    </location>
</feature>
<keyword evidence="3" id="KW-1185">Reference proteome</keyword>
<reference evidence="2 3" key="1">
    <citation type="journal article" date="2011" name="Stand. Genomic Sci.">
        <title>Complete genome sequence of Desulfobulbus propionicus type strain (1pr3).</title>
        <authorList>
            <person name="Pagani I."/>
            <person name="Lapidus A."/>
            <person name="Nolan M."/>
            <person name="Lucas S."/>
            <person name="Hammon N."/>
            <person name="Deshpande S."/>
            <person name="Cheng J.F."/>
            <person name="Chertkov O."/>
            <person name="Davenport K."/>
            <person name="Tapia R."/>
            <person name="Han C."/>
            <person name="Goodwin L."/>
            <person name="Pitluck S."/>
            <person name="Liolios K."/>
            <person name="Mavromatis K."/>
            <person name="Ivanova N."/>
            <person name="Mikhailova N."/>
            <person name="Pati A."/>
            <person name="Chen A."/>
            <person name="Palaniappan K."/>
            <person name="Land M."/>
            <person name="Hauser L."/>
            <person name="Chang Y.J."/>
            <person name="Jeffries C.D."/>
            <person name="Detter J.C."/>
            <person name="Brambilla E."/>
            <person name="Kannan K.P."/>
            <person name="Djao O.D."/>
            <person name="Rohde M."/>
            <person name="Pukall R."/>
            <person name="Spring S."/>
            <person name="Goker M."/>
            <person name="Sikorski J."/>
            <person name="Woyke T."/>
            <person name="Bristow J."/>
            <person name="Eisen J.A."/>
            <person name="Markowitz V."/>
            <person name="Hugenholtz P."/>
            <person name="Kyrpides N.C."/>
            <person name="Klenk H.P."/>
        </authorList>
    </citation>
    <scope>NUCLEOTIDE SEQUENCE [LARGE SCALE GENOMIC DNA]</scope>
    <source>
        <strain evidence="3">ATCC 33891 / DSM 2032 / 1pr3</strain>
    </source>
</reference>
<accession>A0A7U3YKY6</accession>